<proteinExistence type="inferred from homology"/>
<evidence type="ECO:0000256" key="3">
    <source>
        <dbReference type="ARBA" id="ARBA00023082"/>
    </source>
</evidence>
<dbReference type="PANTHER" id="PTHR43133">
    <property type="entry name" value="RNA POLYMERASE ECF-TYPE SIGMA FACTO"/>
    <property type="match status" value="1"/>
</dbReference>
<dbReference type="CDD" id="cd06171">
    <property type="entry name" value="Sigma70_r4"/>
    <property type="match status" value="1"/>
</dbReference>
<evidence type="ECO:0000256" key="5">
    <source>
        <dbReference type="ARBA" id="ARBA00023163"/>
    </source>
</evidence>
<dbReference type="Pfam" id="PF08281">
    <property type="entry name" value="Sigma70_r4_2"/>
    <property type="match status" value="1"/>
</dbReference>
<dbReference type="GO" id="GO:0003677">
    <property type="term" value="F:DNA binding"/>
    <property type="evidence" value="ECO:0007669"/>
    <property type="project" value="UniProtKB-KW"/>
</dbReference>
<dbReference type="PANTHER" id="PTHR43133:SF60">
    <property type="entry name" value="RNA POLYMERASE SIGMA FACTOR SIGV"/>
    <property type="match status" value="1"/>
</dbReference>
<keyword evidence="3 6" id="KW-0731">Sigma factor</keyword>
<dbReference type="InterPro" id="IPR007627">
    <property type="entry name" value="RNA_pol_sigma70_r2"/>
</dbReference>
<sequence>MIVVSGELWFSEYSDAVYSYIFMLVKDSHTAEDLTQETFMKVIANEHQFKGDSSVKTWIFRIAYTTTMSYFRKTNPLMYFFDLHSVRTEHGASTEDIVLLNSQQKQFYDVLSQLKKSYQQVIILRKIQGFSTKETSSILNWSEGKVKMSLSRALLAFKKELEKGGFSIETFIR</sequence>
<dbReference type="InterPro" id="IPR013325">
    <property type="entry name" value="RNA_pol_sigma_r2"/>
</dbReference>
<dbReference type="Gene3D" id="1.10.10.10">
    <property type="entry name" value="Winged helix-like DNA-binding domain superfamily/Winged helix DNA-binding domain"/>
    <property type="match status" value="1"/>
</dbReference>
<keyword evidence="2 6" id="KW-0805">Transcription regulation</keyword>
<evidence type="ECO:0000256" key="2">
    <source>
        <dbReference type="ARBA" id="ARBA00023015"/>
    </source>
</evidence>
<dbReference type="GO" id="GO:0006352">
    <property type="term" value="P:DNA-templated transcription initiation"/>
    <property type="evidence" value="ECO:0007669"/>
    <property type="project" value="InterPro"/>
</dbReference>
<dbReference type="InterPro" id="IPR014284">
    <property type="entry name" value="RNA_pol_sigma-70_dom"/>
</dbReference>
<dbReference type="PROSITE" id="PS01063">
    <property type="entry name" value="SIGMA70_ECF"/>
    <property type="match status" value="1"/>
</dbReference>
<feature type="domain" description="RNA polymerase sigma-70 region 2" evidence="7">
    <location>
        <begin position="10"/>
        <end position="74"/>
    </location>
</feature>
<dbReference type="AlphaFoldDB" id="A0A511ZCL5"/>
<evidence type="ECO:0000259" key="7">
    <source>
        <dbReference type="Pfam" id="PF04542"/>
    </source>
</evidence>
<evidence type="ECO:0000256" key="1">
    <source>
        <dbReference type="ARBA" id="ARBA00010641"/>
    </source>
</evidence>
<evidence type="ECO:0000313" key="9">
    <source>
        <dbReference type="EMBL" id="GEN85195.1"/>
    </source>
</evidence>
<comment type="caution">
    <text evidence="9">The sequence shown here is derived from an EMBL/GenBank/DDBJ whole genome shotgun (WGS) entry which is preliminary data.</text>
</comment>
<dbReference type="EMBL" id="BJYL01000065">
    <property type="protein sequence ID" value="GEN85195.1"/>
    <property type="molecule type" value="Genomic_DNA"/>
</dbReference>
<evidence type="ECO:0000313" key="10">
    <source>
        <dbReference type="Proteomes" id="UP000321901"/>
    </source>
</evidence>
<dbReference type="SUPFAM" id="SSF88946">
    <property type="entry name" value="Sigma2 domain of RNA polymerase sigma factors"/>
    <property type="match status" value="1"/>
</dbReference>
<accession>A0A511ZCL5</accession>
<keyword evidence="4 6" id="KW-0238">DNA-binding</keyword>
<feature type="domain" description="RNA polymerase sigma factor 70 region 4 type 2" evidence="8">
    <location>
        <begin position="106"/>
        <end position="155"/>
    </location>
</feature>
<name>A0A511ZCL5_9BACL</name>
<dbReference type="GO" id="GO:0016987">
    <property type="term" value="F:sigma factor activity"/>
    <property type="evidence" value="ECO:0007669"/>
    <property type="project" value="UniProtKB-KW"/>
</dbReference>
<dbReference type="InterPro" id="IPR013249">
    <property type="entry name" value="RNA_pol_sigma70_r4_t2"/>
</dbReference>
<protein>
    <recommendedName>
        <fullName evidence="6">RNA polymerase sigma factor</fullName>
    </recommendedName>
</protein>
<dbReference type="InterPro" id="IPR000838">
    <property type="entry name" value="RNA_pol_sigma70_ECF_CS"/>
</dbReference>
<dbReference type="Gene3D" id="1.10.1740.10">
    <property type="match status" value="1"/>
</dbReference>
<gene>
    <name evidence="9" type="primary">rpoD</name>
    <name evidence="9" type="ORF">SLU01_35070</name>
</gene>
<dbReference type="InterPro" id="IPR039425">
    <property type="entry name" value="RNA_pol_sigma-70-like"/>
</dbReference>
<keyword evidence="10" id="KW-1185">Reference proteome</keyword>
<dbReference type="NCBIfam" id="TIGR02937">
    <property type="entry name" value="sigma70-ECF"/>
    <property type="match status" value="1"/>
</dbReference>
<keyword evidence="5 6" id="KW-0804">Transcription</keyword>
<comment type="similarity">
    <text evidence="1 6">Belongs to the sigma-70 factor family. ECF subfamily.</text>
</comment>
<evidence type="ECO:0000256" key="4">
    <source>
        <dbReference type="ARBA" id="ARBA00023125"/>
    </source>
</evidence>
<dbReference type="GO" id="GO:0006950">
    <property type="term" value="P:response to stress"/>
    <property type="evidence" value="ECO:0007669"/>
    <property type="project" value="UniProtKB-ARBA"/>
</dbReference>
<organism evidence="9 10">
    <name type="scientific">Sporosarcina luteola</name>
    <dbReference type="NCBI Taxonomy" id="582850"/>
    <lineage>
        <taxon>Bacteria</taxon>
        <taxon>Bacillati</taxon>
        <taxon>Bacillota</taxon>
        <taxon>Bacilli</taxon>
        <taxon>Bacillales</taxon>
        <taxon>Caryophanaceae</taxon>
        <taxon>Sporosarcina</taxon>
    </lineage>
</organism>
<dbReference type="SUPFAM" id="SSF88659">
    <property type="entry name" value="Sigma3 and sigma4 domains of RNA polymerase sigma factors"/>
    <property type="match status" value="1"/>
</dbReference>
<evidence type="ECO:0000256" key="6">
    <source>
        <dbReference type="RuleBase" id="RU000716"/>
    </source>
</evidence>
<dbReference type="Pfam" id="PF04542">
    <property type="entry name" value="Sigma70_r2"/>
    <property type="match status" value="1"/>
</dbReference>
<evidence type="ECO:0000259" key="8">
    <source>
        <dbReference type="Pfam" id="PF08281"/>
    </source>
</evidence>
<dbReference type="Proteomes" id="UP000321901">
    <property type="component" value="Unassembled WGS sequence"/>
</dbReference>
<dbReference type="InterPro" id="IPR013324">
    <property type="entry name" value="RNA_pol_sigma_r3/r4-like"/>
</dbReference>
<reference evidence="9 10" key="1">
    <citation type="submission" date="2019-07" db="EMBL/GenBank/DDBJ databases">
        <title>Whole genome shotgun sequence of Sporosarcina luteola NBRC 105378.</title>
        <authorList>
            <person name="Hosoyama A."/>
            <person name="Uohara A."/>
            <person name="Ohji S."/>
            <person name="Ichikawa N."/>
        </authorList>
    </citation>
    <scope>NUCLEOTIDE SEQUENCE [LARGE SCALE GENOMIC DNA]</scope>
    <source>
        <strain evidence="9 10">NBRC 105378</strain>
    </source>
</reference>
<dbReference type="InterPro" id="IPR036388">
    <property type="entry name" value="WH-like_DNA-bd_sf"/>
</dbReference>